<evidence type="ECO:0000256" key="2">
    <source>
        <dbReference type="ARBA" id="ARBA00006742"/>
    </source>
</evidence>
<evidence type="ECO:0000256" key="5">
    <source>
        <dbReference type="ARBA" id="ARBA00022475"/>
    </source>
</evidence>
<gene>
    <name evidence="13" type="primary">yajC</name>
    <name evidence="12" type="ORF">CMTB2_08062</name>
    <name evidence="13" type="ORF">FE773_02280</name>
</gene>
<keyword evidence="10 11" id="KW-0472">Membrane</keyword>
<keyword evidence="8 11" id="KW-1133">Transmembrane helix</keyword>
<evidence type="ECO:0000256" key="8">
    <source>
        <dbReference type="ARBA" id="ARBA00022989"/>
    </source>
</evidence>
<comment type="similarity">
    <text evidence="2">Belongs to the YajC family.</text>
</comment>
<evidence type="ECO:0000256" key="3">
    <source>
        <dbReference type="ARBA" id="ARBA00014962"/>
    </source>
</evidence>
<feature type="transmembrane region" description="Helical" evidence="11">
    <location>
        <begin position="17"/>
        <end position="37"/>
    </location>
</feature>
<evidence type="ECO:0000256" key="9">
    <source>
        <dbReference type="ARBA" id="ARBA00023010"/>
    </source>
</evidence>
<reference evidence="12 14" key="1">
    <citation type="journal article" date="2011" name="Stand. Genomic Sci.">
        <title>Draft genome sequence of Caminibacter mediatlanticus strain TB-2, an epsilonproteobacterium isolated from a deep-sea hydrothermal vent.</title>
        <authorList>
            <person name="Giovannelli D."/>
            <person name="Ferriera S."/>
            <person name="Johnson J."/>
            <person name="Kravitz S."/>
            <person name="Perez-Rodriguez I."/>
            <person name="Ricci J."/>
            <person name="O'Brien C."/>
            <person name="Voordeckers J.W."/>
            <person name="Bini E."/>
            <person name="Vetriani C."/>
        </authorList>
    </citation>
    <scope>NUCLEOTIDE SEQUENCE [LARGE SCALE GENOMIC DNA]</scope>
    <source>
        <strain evidence="12 14">TB-2</strain>
    </source>
</reference>
<keyword evidence="5" id="KW-1003">Cell membrane</keyword>
<evidence type="ECO:0000256" key="6">
    <source>
        <dbReference type="ARBA" id="ARBA00022692"/>
    </source>
</evidence>
<evidence type="ECO:0000256" key="10">
    <source>
        <dbReference type="ARBA" id="ARBA00023136"/>
    </source>
</evidence>
<evidence type="ECO:0000313" key="15">
    <source>
        <dbReference type="Proteomes" id="UP000306825"/>
    </source>
</evidence>
<organism evidence="12 14">
    <name type="scientific">Caminibacter mediatlanticus TB-2</name>
    <dbReference type="NCBI Taxonomy" id="391592"/>
    <lineage>
        <taxon>Bacteria</taxon>
        <taxon>Pseudomonadati</taxon>
        <taxon>Campylobacterota</taxon>
        <taxon>Epsilonproteobacteria</taxon>
        <taxon>Nautiliales</taxon>
        <taxon>Nautiliaceae</taxon>
        <taxon>Caminibacter</taxon>
    </lineage>
</organism>
<dbReference type="SMART" id="SM01323">
    <property type="entry name" value="YajC"/>
    <property type="match status" value="1"/>
</dbReference>
<evidence type="ECO:0000313" key="12">
    <source>
        <dbReference type="EMBL" id="EDM23474.1"/>
    </source>
</evidence>
<dbReference type="InterPro" id="IPR003849">
    <property type="entry name" value="Preprotein_translocase_YajC"/>
</dbReference>
<dbReference type="EMBL" id="ABCJ01000005">
    <property type="protein sequence ID" value="EDM23474.1"/>
    <property type="molecule type" value="Genomic_DNA"/>
</dbReference>
<evidence type="ECO:0000256" key="11">
    <source>
        <dbReference type="SAM" id="Phobius"/>
    </source>
</evidence>
<keyword evidence="7" id="KW-0653">Protein transport</keyword>
<keyword evidence="9" id="KW-0811">Translocation</keyword>
<dbReference type="Proteomes" id="UP000306825">
    <property type="component" value="Chromosome"/>
</dbReference>
<comment type="subcellular location">
    <subcellularLocation>
        <location evidence="1">Cell membrane</location>
        <topology evidence="1">Single-pass membrane protein</topology>
    </subcellularLocation>
</comment>
<evidence type="ECO:0000256" key="1">
    <source>
        <dbReference type="ARBA" id="ARBA00004162"/>
    </source>
</evidence>
<reference evidence="13 15" key="2">
    <citation type="submission" date="2019-05" db="EMBL/GenBank/DDBJ databases">
        <title>A comparative analysis of the Nautiliaceae.</title>
        <authorList>
            <person name="Grosche A."/>
            <person name="Smedile F."/>
            <person name="Vetriani C."/>
        </authorList>
    </citation>
    <scope>NUCLEOTIDE SEQUENCE [LARGE SCALE GENOMIC DNA]</scope>
    <source>
        <strain evidence="13 15">TB-2</strain>
    </source>
</reference>
<evidence type="ECO:0000313" key="13">
    <source>
        <dbReference type="EMBL" id="QCT94045.1"/>
    </source>
</evidence>
<evidence type="ECO:0000313" key="14">
    <source>
        <dbReference type="Proteomes" id="UP000003288"/>
    </source>
</evidence>
<dbReference type="RefSeq" id="WP_007474698.1">
    <property type="nucleotide sequence ID" value="NZ_ABCJ01000005.1"/>
</dbReference>
<dbReference type="Proteomes" id="UP000003288">
    <property type="component" value="Unassembled WGS sequence"/>
</dbReference>
<protein>
    <recommendedName>
        <fullName evidence="3">Sec translocon accessory complex subunit YajC</fullName>
    </recommendedName>
</protein>
<dbReference type="PRINTS" id="PR01853">
    <property type="entry name" value="YAJCTRNLCASE"/>
</dbReference>
<sequence>MEFLYAEGAAAQGQPSLIASLLPLLILFAVFYFLVILPQQRQAKKHKQMVESLKKGDKIVTTGGIIAEVVKNEPDFIKAKIADGVEVKIDKAAIARKLNDEKA</sequence>
<proteinExistence type="inferred from homology"/>
<dbReference type="PANTHER" id="PTHR33909:SF1">
    <property type="entry name" value="SEC TRANSLOCON ACCESSORY COMPLEX SUBUNIT YAJC"/>
    <property type="match status" value="1"/>
</dbReference>
<dbReference type="GO" id="GO:0015031">
    <property type="term" value="P:protein transport"/>
    <property type="evidence" value="ECO:0007669"/>
    <property type="project" value="UniProtKB-KW"/>
</dbReference>
<dbReference type="AlphaFoldDB" id="A0AAI9AH93"/>
<evidence type="ECO:0000256" key="4">
    <source>
        <dbReference type="ARBA" id="ARBA00022448"/>
    </source>
</evidence>
<name>A0AAI9AH93_9BACT</name>
<dbReference type="PANTHER" id="PTHR33909">
    <property type="entry name" value="SEC TRANSLOCON ACCESSORY COMPLEX SUBUNIT YAJC"/>
    <property type="match status" value="1"/>
</dbReference>
<dbReference type="NCBIfam" id="TIGR00739">
    <property type="entry name" value="yajC"/>
    <property type="match status" value="1"/>
</dbReference>
<dbReference type="GO" id="GO:0005886">
    <property type="term" value="C:plasma membrane"/>
    <property type="evidence" value="ECO:0007669"/>
    <property type="project" value="UniProtKB-SubCell"/>
</dbReference>
<dbReference type="Pfam" id="PF02699">
    <property type="entry name" value="YajC"/>
    <property type="match status" value="1"/>
</dbReference>
<keyword evidence="6 11" id="KW-0812">Transmembrane</keyword>
<keyword evidence="15" id="KW-1185">Reference proteome</keyword>
<keyword evidence="4" id="KW-0813">Transport</keyword>
<accession>A0AAI9AH93</accession>
<dbReference type="EMBL" id="CP040463">
    <property type="protein sequence ID" value="QCT94045.1"/>
    <property type="molecule type" value="Genomic_DNA"/>
</dbReference>
<evidence type="ECO:0000256" key="7">
    <source>
        <dbReference type="ARBA" id="ARBA00022927"/>
    </source>
</evidence>